<keyword evidence="5" id="KW-0539">Nucleus</keyword>
<dbReference type="SUPFAM" id="SSF47113">
    <property type="entry name" value="Histone-fold"/>
    <property type="match status" value="1"/>
</dbReference>
<dbReference type="GO" id="GO:0051123">
    <property type="term" value="P:RNA polymerase II preinitiation complex assembly"/>
    <property type="evidence" value="ECO:0007669"/>
    <property type="project" value="TreeGrafter"/>
</dbReference>
<dbReference type="InterPro" id="IPR003162">
    <property type="entry name" value="TFIID-31"/>
</dbReference>
<organism evidence="7 8">
    <name type="scientific">Caerostris darwini</name>
    <dbReference type="NCBI Taxonomy" id="1538125"/>
    <lineage>
        <taxon>Eukaryota</taxon>
        <taxon>Metazoa</taxon>
        <taxon>Ecdysozoa</taxon>
        <taxon>Arthropoda</taxon>
        <taxon>Chelicerata</taxon>
        <taxon>Arachnida</taxon>
        <taxon>Araneae</taxon>
        <taxon>Araneomorphae</taxon>
        <taxon>Entelegynae</taxon>
        <taxon>Araneoidea</taxon>
        <taxon>Araneidae</taxon>
        <taxon>Caerostris</taxon>
    </lineage>
</organism>
<dbReference type="EMBL" id="BPLQ01008851">
    <property type="protein sequence ID" value="GIY39898.1"/>
    <property type="molecule type" value="Genomic_DNA"/>
</dbReference>
<evidence type="ECO:0000256" key="2">
    <source>
        <dbReference type="ARBA" id="ARBA00007646"/>
    </source>
</evidence>
<dbReference type="CDD" id="cd07979">
    <property type="entry name" value="HFD_TAF9"/>
    <property type="match status" value="1"/>
</dbReference>
<dbReference type="Gene3D" id="1.10.20.10">
    <property type="entry name" value="Histone, subunit A"/>
    <property type="match status" value="1"/>
</dbReference>
<dbReference type="PANTHER" id="PTHR48068:SF4">
    <property type="entry name" value="TATA-BOX BINDING PROTEIN ASSOCIATED FACTOR 9"/>
    <property type="match status" value="1"/>
</dbReference>
<evidence type="ECO:0000256" key="4">
    <source>
        <dbReference type="ARBA" id="ARBA00023163"/>
    </source>
</evidence>
<evidence type="ECO:0000256" key="5">
    <source>
        <dbReference type="ARBA" id="ARBA00023242"/>
    </source>
</evidence>
<dbReference type="GO" id="GO:0003713">
    <property type="term" value="F:transcription coactivator activity"/>
    <property type="evidence" value="ECO:0007669"/>
    <property type="project" value="TreeGrafter"/>
</dbReference>
<dbReference type="Pfam" id="PF02291">
    <property type="entry name" value="TFIID-31kDa"/>
    <property type="match status" value="1"/>
</dbReference>
<keyword evidence="4" id="KW-0804">Transcription</keyword>
<feature type="region of interest" description="Disordered" evidence="6">
    <location>
        <begin position="163"/>
        <end position="191"/>
    </location>
</feature>
<dbReference type="GO" id="GO:0000124">
    <property type="term" value="C:SAGA complex"/>
    <property type="evidence" value="ECO:0007669"/>
    <property type="project" value="TreeGrafter"/>
</dbReference>
<dbReference type="GO" id="GO:0016251">
    <property type="term" value="F:RNA polymerase II general transcription initiation factor activity"/>
    <property type="evidence" value="ECO:0007669"/>
    <property type="project" value="TreeGrafter"/>
</dbReference>
<evidence type="ECO:0000256" key="3">
    <source>
        <dbReference type="ARBA" id="ARBA00023015"/>
    </source>
</evidence>
<evidence type="ECO:0000256" key="1">
    <source>
        <dbReference type="ARBA" id="ARBA00004123"/>
    </source>
</evidence>
<sequence>MAQNNESLLLSGKSIPKDAQIIDAILRENDIVDYEDRILNLLLEFINRYVTDVIDDAQRFANHSNKKTIDVQDISLALNQQSNKYFITPPDREVTTAMAKLKNSIPLPQIKSNAGLRLPPDRYTLTACNYRVKSPPRKIRTISRTPSIPTTPVNKGSGIITNLIRTSPTPSSVATSSPNVSKPSSINSGTP</sequence>
<feature type="compositionally biased region" description="Polar residues" evidence="6">
    <location>
        <begin position="182"/>
        <end position="191"/>
    </location>
</feature>
<name>A0AAV4SZN5_9ARAC</name>
<dbReference type="AlphaFoldDB" id="A0AAV4SZN5"/>
<accession>A0AAV4SZN5</accession>
<dbReference type="Proteomes" id="UP001054837">
    <property type="component" value="Unassembled WGS sequence"/>
</dbReference>
<dbReference type="GO" id="GO:0046982">
    <property type="term" value="F:protein heterodimerization activity"/>
    <property type="evidence" value="ECO:0007669"/>
    <property type="project" value="InterPro"/>
</dbReference>
<keyword evidence="3" id="KW-0805">Transcription regulation</keyword>
<dbReference type="InterPro" id="IPR051431">
    <property type="entry name" value="TFIID_subunit_9"/>
</dbReference>
<evidence type="ECO:0000256" key="6">
    <source>
        <dbReference type="SAM" id="MobiDB-lite"/>
    </source>
</evidence>
<evidence type="ECO:0000313" key="7">
    <source>
        <dbReference type="EMBL" id="GIY39898.1"/>
    </source>
</evidence>
<comment type="similarity">
    <text evidence="2">Belongs to the TAF9 family.</text>
</comment>
<dbReference type="InterPro" id="IPR009072">
    <property type="entry name" value="Histone-fold"/>
</dbReference>
<dbReference type="GO" id="GO:0005669">
    <property type="term" value="C:transcription factor TFIID complex"/>
    <property type="evidence" value="ECO:0007669"/>
    <property type="project" value="TreeGrafter"/>
</dbReference>
<comment type="subcellular location">
    <subcellularLocation>
        <location evidence="1">Nucleus</location>
    </subcellularLocation>
</comment>
<feature type="compositionally biased region" description="Low complexity" evidence="6">
    <location>
        <begin position="166"/>
        <end position="181"/>
    </location>
</feature>
<reference evidence="7 8" key="1">
    <citation type="submission" date="2021-06" db="EMBL/GenBank/DDBJ databases">
        <title>Caerostris darwini draft genome.</title>
        <authorList>
            <person name="Kono N."/>
            <person name="Arakawa K."/>
        </authorList>
    </citation>
    <scope>NUCLEOTIDE SEQUENCE [LARGE SCALE GENOMIC DNA]</scope>
</reference>
<evidence type="ECO:0000313" key="8">
    <source>
        <dbReference type="Proteomes" id="UP001054837"/>
    </source>
</evidence>
<gene>
    <name evidence="7" type="primary">Taf9</name>
    <name evidence="7" type="ORF">CDAR_503011</name>
</gene>
<proteinExistence type="inferred from homology"/>
<comment type="caution">
    <text evidence="7">The sequence shown here is derived from an EMBL/GenBank/DDBJ whole genome shotgun (WGS) entry which is preliminary data.</text>
</comment>
<protein>
    <submittedName>
        <fullName evidence="7">Transcription initiation factor TFIID subunit 9</fullName>
    </submittedName>
</protein>
<keyword evidence="8" id="KW-1185">Reference proteome</keyword>
<dbReference type="PANTHER" id="PTHR48068">
    <property type="entry name" value="TAF9 RNA POLYMERASE II, TATA BOX-BINDING PROTEIN (TBP)-ASSOCIATED FACTOR"/>
    <property type="match status" value="1"/>
</dbReference>